<dbReference type="NCBIfam" id="TIGR01640">
    <property type="entry name" value="F_box_assoc_1"/>
    <property type="match status" value="1"/>
</dbReference>
<evidence type="ECO:0000313" key="3">
    <source>
        <dbReference type="Proteomes" id="UP000634136"/>
    </source>
</evidence>
<protein>
    <submittedName>
        <fullName evidence="2">F-box/kelch-repeat protein</fullName>
    </submittedName>
</protein>
<gene>
    <name evidence="2" type="ORF">G2W53_025304</name>
</gene>
<evidence type="ECO:0000259" key="1">
    <source>
        <dbReference type="Pfam" id="PF07734"/>
    </source>
</evidence>
<keyword evidence="3" id="KW-1185">Reference proteome</keyword>
<dbReference type="PANTHER" id="PTHR31672:SF13">
    <property type="entry name" value="F-BOX PROTEIN CPR30-LIKE"/>
    <property type="match status" value="1"/>
</dbReference>
<accession>A0A834TES6</accession>
<reference evidence="2" key="1">
    <citation type="submission" date="2020-09" db="EMBL/GenBank/DDBJ databases">
        <title>Genome-Enabled Discovery of Anthraquinone Biosynthesis in Senna tora.</title>
        <authorList>
            <person name="Kang S.-H."/>
            <person name="Pandey R.P."/>
            <person name="Lee C.-M."/>
            <person name="Sim J.-S."/>
            <person name="Jeong J.-T."/>
            <person name="Choi B.-S."/>
            <person name="Jung M."/>
            <person name="Ginzburg D."/>
            <person name="Zhao K."/>
            <person name="Won S.Y."/>
            <person name="Oh T.-J."/>
            <person name="Yu Y."/>
            <person name="Kim N.-H."/>
            <person name="Lee O.R."/>
            <person name="Lee T.-H."/>
            <person name="Bashyal P."/>
            <person name="Kim T.-S."/>
            <person name="Lee W.-H."/>
            <person name="Kawkins C."/>
            <person name="Kim C.-K."/>
            <person name="Kim J.S."/>
            <person name="Ahn B.O."/>
            <person name="Rhee S.Y."/>
            <person name="Sohng J.K."/>
        </authorList>
    </citation>
    <scope>NUCLEOTIDE SEQUENCE</scope>
    <source>
        <tissue evidence="2">Leaf</tissue>
    </source>
</reference>
<dbReference type="EMBL" id="JAAIUW010000008">
    <property type="protein sequence ID" value="KAF7819849.1"/>
    <property type="molecule type" value="Genomic_DNA"/>
</dbReference>
<dbReference type="InterPro" id="IPR006527">
    <property type="entry name" value="F-box-assoc_dom_typ1"/>
</dbReference>
<dbReference type="Proteomes" id="UP000634136">
    <property type="component" value="Unassembled WGS sequence"/>
</dbReference>
<dbReference type="OrthoDB" id="1867629at2759"/>
<dbReference type="Pfam" id="PF07734">
    <property type="entry name" value="FBA_1"/>
    <property type="match status" value="1"/>
</dbReference>
<dbReference type="PANTHER" id="PTHR31672">
    <property type="entry name" value="BNACNNG10540D PROTEIN"/>
    <property type="match status" value="1"/>
</dbReference>
<organism evidence="2 3">
    <name type="scientific">Senna tora</name>
    <dbReference type="NCBI Taxonomy" id="362788"/>
    <lineage>
        <taxon>Eukaryota</taxon>
        <taxon>Viridiplantae</taxon>
        <taxon>Streptophyta</taxon>
        <taxon>Embryophyta</taxon>
        <taxon>Tracheophyta</taxon>
        <taxon>Spermatophyta</taxon>
        <taxon>Magnoliopsida</taxon>
        <taxon>eudicotyledons</taxon>
        <taxon>Gunneridae</taxon>
        <taxon>Pentapetalae</taxon>
        <taxon>rosids</taxon>
        <taxon>fabids</taxon>
        <taxon>Fabales</taxon>
        <taxon>Fabaceae</taxon>
        <taxon>Caesalpinioideae</taxon>
        <taxon>Cassia clade</taxon>
        <taxon>Senna</taxon>
    </lineage>
</organism>
<dbReference type="SUPFAM" id="SSF50965">
    <property type="entry name" value="Galactose oxidase, central domain"/>
    <property type="match status" value="1"/>
</dbReference>
<dbReference type="InterPro" id="IPR011043">
    <property type="entry name" value="Gal_Oxase/kelch_b-propeller"/>
</dbReference>
<dbReference type="InterPro" id="IPR017451">
    <property type="entry name" value="F-box-assoc_interact_dom"/>
</dbReference>
<evidence type="ECO:0000313" key="2">
    <source>
        <dbReference type="EMBL" id="KAF7819849.1"/>
    </source>
</evidence>
<feature type="domain" description="F-box associated beta-propeller type 1" evidence="1">
    <location>
        <begin position="86"/>
        <end position="290"/>
    </location>
</feature>
<dbReference type="AlphaFoldDB" id="A0A834TES6"/>
<proteinExistence type="predicted"/>
<sequence length="361" mass="41300">MELHSKPVIPEYLEKIIRYSCSKWREKVKLAMCTEMLSRMEVLFINLAMTISLSEALMVSLKPHVGLSPQEYSEGDWKCEVALPTSFKEANNMGAAGIGHCNGILCLSFEHRPRSKEVILYNPATREFKRVPDSVMRLQSSYALAVGMGYDPKTDDFKVVRIWSVDTGVYTTNRVEEYALSTDSWTRLYNTNARDFLFGDDCFALFFKGTYYWWASKHRDKSSSVILGMDIGDEVFNVVSVPDKVDISKPNGRSLAVWRESVCLICCSCTCVDIWVMMMEDGFGWWKMQSIRVLEEVKPLVFWKGSELLMEMMWSGKINSYDVDKEKIENVKMEGNPVRFSSQAVNYVATLVSIKGDNYLT</sequence>
<dbReference type="InterPro" id="IPR050796">
    <property type="entry name" value="SCF_F-box_component"/>
</dbReference>
<comment type="caution">
    <text evidence="2">The sequence shown here is derived from an EMBL/GenBank/DDBJ whole genome shotgun (WGS) entry which is preliminary data.</text>
</comment>
<name>A0A834TES6_9FABA</name>